<dbReference type="EMBL" id="CP003382">
    <property type="protein sequence ID" value="AFZ68887.1"/>
    <property type="molecule type" value="Genomic_DNA"/>
</dbReference>
<keyword evidence="3" id="KW-1003">Cell membrane</keyword>
<feature type="transmembrane region" description="Helical" evidence="7">
    <location>
        <begin position="371"/>
        <end position="393"/>
    </location>
</feature>
<feature type="transmembrane region" description="Helical" evidence="7">
    <location>
        <begin position="143"/>
        <end position="160"/>
    </location>
</feature>
<evidence type="ECO:0000256" key="2">
    <source>
        <dbReference type="ARBA" id="ARBA00007400"/>
    </source>
</evidence>
<dbReference type="GO" id="GO:0009246">
    <property type="term" value="P:enterobacterial common antigen biosynthetic process"/>
    <property type="evidence" value="ECO:0007669"/>
    <property type="project" value="TreeGrafter"/>
</dbReference>
<comment type="similarity">
    <text evidence="2">Belongs to the acyltransferase 3 family.</text>
</comment>
<feature type="transmembrane region" description="Helical" evidence="7">
    <location>
        <begin position="272"/>
        <end position="289"/>
    </location>
</feature>
<evidence type="ECO:0000256" key="4">
    <source>
        <dbReference type="ARBA" id="ARBA00022692"/>
    </source>
</evidence>
<dbReference type="eggNOG" id="COG1835">
    <property type="taxonomic scope" value="Bacteria"/>
</dbReference>
<dbReference type="HOGENOM" id="CLU_047714_1_0_0"/>
<evidence type="ECO:0000313" key="10">
    <source>
        <dbReference type="Proteomes" id="UP000010467"/>
    </source>
</evidence>
<feature type="transmembrane region" description="Helical" evidence="7">
    <location>
        <begin position="242"/>
        <end position="260"/>
    </location>
</feature>
<dbReference type="KEGG" id="dpd:Deipe_3454"/>
<evidence type="ECO:0000313" key="9">
    <source>
        <dbReference type="EMBL" id="AFZ68887.1"/>
    </source>
</evidence>
<feature type="transmembrane region" description="Helical" evidence="7">
    <location>
        <begin position="309"/>
        <end position="328"/>
    </location>
</feature>
<feature type="transmembrane region" description="Helical" evidence="7">
    <location>
        <begin position="340"/>
        <end position="359"/>
    </location>
</feature>
<keyword evidence="9" id="KW-0808">Transferase</keyword>
<proteinExistence type="inferred from homology"/>
<evidence type="ECO:0000256" key="5">
    <source>
        <dbReference type="ARBA" id="ARBA00022989"/>
    </source>
</evidence>
<reference evidence="10" key="1">
    <citation type="submission" date="2012-03" db="EMBL/GenBank/DDBJ databases">
        <title>Complete sequence of chromosome of Deinococcus peraridilitoris DSM 19664.</title>
        <authorList>
            <person name="Lucas S."/>
            <person name="Copeland A."/>
            <person name="Lapidus A."/>
            <person name="Glavina del Rio T."/>
            <person name="Dalin E."/>
            <person name="Tice H."/>
            <person name="Bruce D."/>
            <person name="Goodwin L."/>
            <person name="Pitluck S."/>
            <person name="Peters L."/>
            <person name="Mikhailova N."/>
            <person name="Lu M."/>
            <person name="Kyrpides N."/>
            <person name="Mavromatis K."/>
            <person name="Ivanova N."/>
            <person name="Brettin T."/>
            <person name="Detter J.C."/>
            <person name="Han C."/>
            <person name="Larimer F."/>
            <person name="Land M."/>
            <person name="Hauser L."/>
            <person name="Markowitz V."/>
            <person name="Cheng J.-F."/>
            <person name="Hugenholtz P."/>
            <person name="Woyke T."/>
            <person name="Wu D."/>
            <person name="Pukall R."/>
            <person name="Steenblock K."/>
            <person name="Brambilla E."/>
            <person name="Klenk H.-P."/>
            <person name="Eisen J.A."/>
        </authorList>
    </citation>
    <scope>NUCLEOTIDE SEQUENCE [LARGE SCALE GENOMIC DNA]</scope>
    <source>
        <strain evidence="10">DSM 19664 / LMG 22246 / CIP 109416 / KR-200</strain>
    </source>
</reference>
<feature type="transmembrane region" description="Helical" evidence="7">
    <location>
        <begin position="213"/>
        <end position="230"/>
    </location>
</feature>
<evidence type="ECO:0000256" key="1">
    <source>
        <dbReference type="ARBA" id="ARBA00004651"/>
    </source>
</evidence>
<dbReference type="PANTHER" id="PTHR40074">
    <property type="entry name" value="O-ACETYLTRANSFERASE WECH"/>
    <property type="match status" value="1"/>
</dbReference>
<dbReference type="InterPro" id="IPR002656">
    <property type="entry name" value="Acyl_transf_3_dom"/>
</dbReference>
<dbReference type="PATRIC" id="fig|937777.3.peg.3467"/>
<gene>
    <name evidence="9" type="ordered locus">Deipe_3454</name>
</gene>
<feature type="transmembrane region" description="Helical" evidence="7">
    <location>
        <begin position="105"/>
        <end position="122"/>
    </location>
</feature>
<dbReference type="AlphaFoldDB" id="L0A6S1"/>
<evidence type="ECO:0000256" key="3">
    <source>
        <dbReference type="ARBA" id="ARBA00022475"/>
    </source>
</evidence>
<organism evidence="9 10">
    <name type="scientific">Deinococcus peraridilitoris (strain DSM 19664 / LMG 22246 / CIP 109416 / KR-200)</name>
    <dbReference type="NCBI Taxonomy" id="937777"/>
    <lineage>
        <taxon>Bacteria</taxon>
        <taxon>Thermotogati</taxon>
        <taxon>Deinococcota</taxon>
        <taxon>Deinococci</taxon>
        <taxon>Deinococcales</taxon>
        <taxon>Deinococcaceae</taxon>
        <taxon>Deinococcus</taxon>
    </lineage>
</organism>
<protein>
    <submittedName>
        <fullName evidence="9">Acetyltransferase, fucose-4-O-acetylase</fullName>
    </submittedName>
</protein>
<keyword evidence="4 7" id="KW-0812">Transmembrane</keyword>
<dbReference type="Pfam" id="PF01757">
    <property type="entry name" value="Acyl_transf_3"/>
    <property type="match status" value="1"/>
</dbReference>
<dbReference type="PANTHER" id="PTHR40074:SF2">
    <property type="entry name" value="O-ACETYLTRANSFERASE WECH"/>
    <property type="match status" value="1"/>
</dbReference>
<accession>L0A6S1</accession>
<keyword evidence="10" id="KW-1185">Reference proteome</keyword>
<dbReference type="GO" id="GO:0005886">
    <property type="term" value="C:plasma membrane"/>
    <property type="evidence" value="ECO:0007669"/>
    <property type="project" value="UniProtKB-SubCell"/>
</dbReference>
<dbReference type="Proteomes" id="UP000010467">
    <property type="component" value="Chromosome"/>
</dbReference>
<keyword evidence="6 7" id="KW-0472">Membrane</keyword>
<comment type="subcellular location">
    <subcellularLocation>
        <location evidence="1">Cell membrane</location>
        <topology evidence="1">Multi-pass membrane protein</topology>
    </subcellularLocation>
</comment>
<sequence length="405" mass="45768">MSWLPAAVLILRCPSGEKQLYSVNWAFAMTTRPAAPALTTPPAETASTDEAHTLAKHGAARIAAIDLFRGLAILEVVLHHLSGVALRFTQPDTLLREALMITNRTLHFAVPAFLFMTAVVLTRAALKDFRPGRYYWNRVKKSLLPYVLWTVLYVLFRVFTSQDPPSVLTDATRWQLWLQYGKGYFHLYFLLIALQFYLVLPLLLPLVRRTPPFLVMLSAAFALQFAVYFLNRSPLINFRYPGTMALWYIPAITLGMYFGAHYSSFERFWLRYRPWIVGTALFALIWYIPQGVTVLSGGRVNTIEYSSANWVYTTAMALTLFGVAHSLARGPVWLQRPLALLGASSLQVYLIHPAVLFFFNRWGYPGETVLFVLTLLGYAVLALAIPLGIAHALKGSRLSLWLFGR</sequence>
<feature type="domain" description="Acyltransferase 3" evidence="8">
    <location>
        <begin position="63"/>
        <end position="389"/>
    </location>
</feature>
<feature type="transmembrane region" description="Helical" evidence="7">
    <location>
        <begin position="185"/>
        <end position="206"/>
    </location>
</feature>
<evidence type="ECO:0000256" key="7">
    <source>
        <dbReference type="SAM" id="Phobius"/>
    </source>
</evidence>
<keyword evidence="5 7" id="KW-1133">Transmembrane helix</keyword>
<dbReference type="STRING" id="937777.Deipe_3454"/>
<evidence type="ECO:0000259" key="8">
    <source>
        <dbReference type="Pfam" id="PF01757"/>
    </source>
</evidence>
<evidence type="ECO:0000256" key="6">
    <source>
        <dbReference type="ARBA" id="ARBA00023136"/>
    </source>
</evidence>
<name>L0A6S1_DEIPD</name>
<dbReference type="GO" id="GO:0016413">
    <property type="term" value="F:O-acetyltransferase activity"/>
    <property type="evidence" value="ECO:0007669"/>
    <property type="project" value="TreeGrafter"/>
</dbReference>